<reference evidence="2 3" key="1">
    <citation type="submission" date="2019-08" db="EMBL/GenBank/DDBJ databases">
        <authorList>
            <person name="Chen S.-C."/>
            <person name="Lai M.-C."/>
            <person name="You Y.-T."/>
        </authorList>
    </citation>
    <scope>NUCLEOTIDE SEQUENCE [LARGE SCALE GENOMIC DNA]</scope>
    <source>
        <strain evidence="2 3">P2F9704a</strain>
    </source>
</reference>
<dbReference type="PRINTS" id="PR00625">
    <property type="entry name" value="JDOMAIN"/>
</dbReference>
<name>A0ABD4TLH5_9EURY</name>
<dbReference type="InterPro" id="IPR036869">
    <property type="entry name" value="J_dom_sf"/>
</dbReference>
<dbReference type="AlphaFoldDB" id="A0ABD4TLH5"/>
<dbReference type="SMART" id="SM00271">
    <property type="entry name" value="DnaJ"/>
    <property type="match status" value="1"/>
</dbReference>
<feature type="domain" description="J" evidence="1">
    <location>
        <begin position="24"/>
        <end position="110"/>
    </location>
</feature>
<dbReference type="SUPFAM" id="SSF46565">
    <property type="entry name" value="Chaperone J-domain"/>
    <property type="match status" value="1"/>
</dbReference>
<dbReference type="Pfam" id="PF00226">
    <property type="entry name" value="DnaJ"/>
    <property type="match status" value="1"/>
</dbReference>
<gene>
    <name evidence="2" type="ORF">FTO68_03875</name>
</gene>
<evidence type="ECO:0000313" key="2">
    <source>
        <dbReference type="EMBL" id="MCQ1538130.1"/>
    </source>
</evidence>
<protein>
    <submittedName>
        <fullName evidence="2">J domain-containing protein</fullName>
    </submittedName>
</protein>
<sequence>MGSFNCPLVTWYRMAARKSLSLREAADILGIGDAASISQIRIRYHTLVRQWHPDVSEYESEETHNGMVRLNEAYEVLIEYCMRYEIPLSDEEQVPGADKGYDRDWMDQYGHDPIWGHGESRYSPR</sequence>
<organism evidence="2 3">
    <name type="scientific">Methanocalculus taiwanensis</name>
    <dbReference type="NCBI Taxonomy" id="106207"/>
    <lineage>
        <taxon>Archaea</taxon>
        <taxon>Methanobacteriati</taxon>
        <taxon>Methanobacteriota</taxon>
        <taxon>Stenosarchaea group</taxon>
        <taxon>Methanomicrobia</taxon>
        <taxon>Methanomicrobiales</taxon>
        <taxon>Methanocalculaceae</taxon>
        <taxon>Methanocalculus</taxon>
    </lineage>
</organism>
<dbReference type="EMBL" id="VOTZ01000006">
    <property type="protein sequence ID" value="MCQ1538130.1"/>
    <property type="molecule type" value="Genomic_DNA"/>
</dbReference>
<dbReference type="Proteomes" id="UP001524383">
    <property type="component" value="Unassembled WGS sequence"/>
</dbReference>
<proteinExistence type="predicted"/>
<evidence type="ECO:0000259" key="1">
    <source>
        <dbReference type="PROSITE" id="PS50076"/>
    </source>
</evidence>
<accession>A0ABD4TLH5</accession>
<dbReference type="PROSITE" id="PS50076">
    <property type="entry name" value="DNAJ_2"/>
    <property type="match status" value="1"/>
</dbReference>
<dbReference type="Gene3D" id="1.10.287.110">
    <property type="entry name" value="DnaJ domain"/>
    <property type="match status" value="1"/>
</dbReference>
<dbReference type="CDD" id="cd06257">
    <property type="entry name" value="DnaJ"/>
    <property type="match status" value="1"/>
</dbReference>
<keyword evidence="3" id="KW-1185">Reference proteome</keyword>
<dbReference type="InterPro" id="IPR001623">
    <property type="entry name" value="DnaJ_domain"/>
</dbReference>
<evidence type="ECO:0000313" key="3">
    <source>
        <dbReference type="Proteomes" id="UP001524383"/>
    </source>
</evidence>
<comment type="caution">
    <text evidence="2">The sequence shown here is derived from an EMBL/GenBank/DDBJ whole genome shotgun (WGS) entry which is preliminary data.</text>
</comment>